<protein>
    <recommendedName>
        <fullName evidence="2">GAF domain-containing protein</fullName>
    </recommendedName>
</protein>
<feature type="region of interest" description="Disordered" evidence="1">
    <location>
        <begin position="1"/>
        <end position="20"/>
    </location>
</feature>
<feature type="compositionally biased region" description="Basic residues" evidence="1">
    <location>
        <begin position="1"/>
        <end position="10"/>
    </location>
</feature>
<dbReference type="InterPro" id="IPR029016">
    <property type="entry name" value="GAF-like_dom_sf"/>
</dbReference>
<dbReference type="InterPro" id="IPR003018">
    <property type="entry name" value="GAF"/>
</dbReference>
<comment type="caution">
    <text evidence="3">The sequence shown here is derived from an EMBL/GenBank/DDBJ whole genome shotgun (WGS) entry which is preliminary data.</text>
</comment>
<gene>
    <name evidence="3" type="ORF">RIMI_LOCUS13751904</name>
</gene>
<dbReference type="Gene3D" id="3.30.450.40">
    <property type="match status" value="1"/>
</dbReference>
<reference evidence="3" key="1">
    <citation type="submission" date="2023-07" db="EMBL/GenBank/DDBJ databases">
        <authorList>
            <person name="Stuckert A."/>
        </authorList>
    </citation>
    <scope>NUCLEOTIDE SEQUENCE</scope>
</reference>
<evidence type="ECO:0000313" key="3">
    <source>
        <dbReference type="EMBL" id="CAJ0952178.1"/>
    </source>
</evidence>
<keyword evidence="4" id="KW-1185">Reference proteome</keyword>
<dbReference type="SUPFAM" id="SSF55781">
    <property type="entry name" value="GAF domain-like"/>
    <property type="match status" value="1"/>
</dbReference>
<feature type="domain" description="GAF" evidence="2">
    <location>
        <begin position="27"/>
        <end position="91"/>
    </location>
</feature>
<sequence>MKIAKSRHNSGHGDSKAGPIEIMEGYDEHTHFSDFVDKQTGFTTNNLLTTPIMYGKEVLAVIMAINKQQADAFTKEDETVFTKYLEFISVVLKQHHINYLYNIESRKSQAHRE</sequence>
<evidence type="ECO:0000313" key="4">
    <source>
        <dbReference type="Proteomes" id="UP001176940"/>
    </source>
</evidence>
<dbReference type="Pfam" id="PF01590">
    <property type="entry name" value="GAF"/>
    <property type="match status" value="1"/>
</dbReference>
<dbReference type="EMBL" id="CAUEEQ010034421">
    <property type="protein sequence ID" value="CAJ0952178.1"/>
    <property type="molecule type" value="Genomic_DNA"/>
</dbReference>
<organism evidence="3 4">
    <name type="scientific">Ranitomeya imitator</name>
    <name type="common">mimic poison frog</name>
    <dbReference type="NCBI Taxonomy" id="111125"/>
    <lineage>
        <taxon>Eukaryota</taxon>
        <taxon>Metazoa</taxon>
        <taxon>Chordata</taxon>
        <taxon>Craniata</taxon>
        <taxon>Vertebrata</taxon>
        <taxon>Euteleostomi</taxon>
        <taxon>Amphibia</taxon>
        <taxon>Batrachia</taxon>
        <taxon>Anura</taxon>
        <taxon>Neobatrachia</taxon>
        <taxon>Hyloidea</taxon>
        <taxon>Dendrobatidae</taxon>
        <taxon>Dendrobatinae</taxon>
        <taxon>Ranitomeya</taxon>
    </lineage>
</organism>
<accession>A0ABN9LX75</accession>
<evidence type="ECO:0000259" key="2">
    <source>
        <dbReference type="Pfam" id="PF01590"/>
    </source>
</evidence>
<evidence type="ECO:0000256" key="1">
    <source>
        <dbReference type="SAM" id="MobiDB-lite"/>
    </source>
</evidence>
<name>A0ABN9LX75_9NEOB</name>
<proteinExistence type="predicted"/>
<dbReference type="Proteomes" id="UP001176940">
    <property type="component" value="Unassembled WGS sequence"/>
</dbReference>